<dbReference type="InterPro" id="IPR018584">
    <property type="entry name" value="GT87"/>
</dbReference>
<proteinExistence type="inferred from homology"/>
<keyword evidence="3" id="KW-0808">Transferase</keyword>
<feature type="transmembrane region" description="Helical" evidence="8">
    <location>
        <begin position="90"/>
        <end position="112"/>
    </location>
</feature>
<reference evidence="9 10" key="1">
    <citation type="submission" date="2020-08" db="EMBL/GenBank/DDBJ databases">
        <title>Genomic Encyclopedia of Type Strains, Phase IV (KMG-IV): sequencing the most valuable type-strain genomes for metagenomic binning, comparative biology and taxonomic classification.</title>
        <authorList>
            <person name="Goeker M."/>
        </authorList>
    </citation>
    <scope>NUCLEOTIDE SEQUENCE [LARGE SCALE GENOMIC DNA]</scope>
    <source>
        <strain evidence="9 10">DSM 103733</strain>
    </source>
</reference>
<evidence type="ECO:0000313" key="10">
    <source>
        <dbReference type="Proteomes" id="UP000538666"/>
    </source>
</evidence>
<evidence type="ECO:0000256" key="5">
    <source>
        <dbReference type="ARBA" id="ARBA00022989"/>
    </source>
</evidence>
<dbReference type="GO" id="GO:0016758">
    <property type="term" value="F:hexosyltransferase activity"/>
    <property type="evidence" value="ECO:0007669"/>
    <property type="project" value="InterPro"/>
</dbReference>
<dbReference type="GO" id="GO:0005886">
    <property type="term" value="C:plasma membrane"/>
    <property type="evidence" value="ECO:0007669"/>
    <property type="project" value="UniProtKB-SubCell"/>
</dbReference>
<dbReference type="AlphaFoldDB" id="A0A841K3U1"/>
<protein>
    <recommendedName>
        <fullName evidence="11">DUF2029 domain-containing protein</fullName>
    </recommendedName>
</protein>
<feature type="transmembrane region" description="Helical" evidence="8">
    <location>
        <begin position="20"/>
        <end position="38"/>
    </location>
</feature>
<evidence type="ECO:0000256" key="8">
    <source>
        <dbReference type="SAM" id="Phobius"/>
    </source>
</evidence>
<evidence type="ECO:0000256" key="1">
    <source>
        <dbReference type="ARBA" id="ARBA00004651"/>
    </source>
</evidence>
<feature type="transmembrane region" description="Helical" evidence="8">
    <location>
        <begin position="160"/>
        <end position="180"/>
    </location>
</feature>
<keyword evidence="4 8" id="KW-0812">Transmembrane</keyword>
<feature type="transmembrane region" description="Helical" evidence="8">
    <location>
        <begin position="118"/>
        <end position="139"/>
    </location>
</feature>
<dbReference type="Proteomes" id="UP000538666">
    <property type="component" value="Unassembled WGS sequence"/>
</dbReference>
<keyword evidence="2" id="KW-1003">Cell membrane</keyword>
<feature type="transmembrane region" description="Helical" evidence="8">
    <location>
        <begin position="292"/>
        <end position="317"/>
    </location>
</feature>
<comment type="subcellular location">
    <subcellularLocation>
        <location evidence="1">Cell membrane</location>
        <topology evidence="1">Multi-pass membrane protein</topology>
    </subcellularLocation>
</comment>
<evidence type="ECO:0000256" key="4">
    <source>
        <dbReference type="ARBA" id="ARBA00022692"/>
    </source>
</evidence>
<keyword evidence="5 8" id="KW-1133">Transmembrane helix</keyword>
<accession>A0A841K3U1</accession>
<dbReference type="OrthoDB" id="104043at2"/>
<gene>
    <name evidence="9" type="ORF">HNQ77_004588</name>
</gene>
<organism evidence="9 10">
    <name type="scientific">Silvibacterium bohemicum</name>
    <dbReference type="NCBI Taxonomy" id="1577686"/>
    <lineage>
        <taxon>Bacteria</taxon>
        <taxon>Pseudomonadati</taxon>
        <taxon>Acidobacteriota</taxon>
        <taxon>Terriglobia</taxon>
        <taxon>Terriglobales</taxon>
        <taxon>Acidobacteriaceae</taxon>
        <taxon>Silvibacterium</taxon>
    </lineage>
</organism>
<keyword evidence="6 8" id="KW-0472">Membrane</keyword>
<evidence type="ECO:0000256" key="3">
    <source>
        <dbReference type="ARBA" id="ARBA00022679"/>
    </source>
</evidence>
<evidence type="ECO:0000313" key="9">
    <source>
        <dbReference type="EMBL" id="MBB6146609.1"/>
    </source>
</evidence>
<feature type="transmembrane region" description="Helical" evidence="8">
    <location>
        <begin position="368"/>
        <end position="386"/>
    </location>
</feature>
<dbReference type="InterPro" id="IPR011042">
    <property type="entry name" value="6-blade_b-propeller_TolB-like"/>
</dbReference>
<evidence type="ECO:0000256" key="2">
    <source>
        <dbReference type="ARBA" id="ARBA00022475"/>
    </source>
</evidence>
<dbReference type="Pfam" id="PF09594">
    <property type="entry name" value="GT87"/>
    <property type="match status" value="1"/>
</dbReference>
<comment type="similarity">
    <text evidence="7">Belongs to the glycosyltransferase 87 family.</text>
</comment>
<keyword evidence="10" id="KW-1185">Reference proteome</keyword>
<feature type="transmembrane region" description="Helical" evidence="8">
    <location>
        <begin position="440"/>
        <end position="459"/>
    </location>
</feature>
<dbReference type="RefSeq" id="WP_050060356.1">
    <property type="nucleotide sequence ID" value="NZ_JACHEK010000010.1"/>
</dbReference>
<dbReference type="SUPFAM" id="SSF82171">
    <property type="entry name" value="DPP6 N-terminal domain-like"/>
    <property type="match status" value="1"/>
</dbReference>
<feature type="transmembrane region" description="Helical" evidence="8">
    <location>
        <begin position="398"/>
        <end position="419"/>
    </location>
</feature>
<evidence type="ECO:0000256" key="6">
    <source>
        <dbReference type="ARBA" id="ARBA00023136"/>
    </source>
</evidence>
<dbReference type="EMBL" id="JACHEK010000010">
    <property type="protein sequence ID" value="MBB6146609.1"/>
    <property type="molecule type" value="Genomic_DNA"/>
</dbReference>
<evidence type="ECO:0000256" key="7">
    <source>
        <dbReference type="ARBA" id="ARBA00024033"/>
    </source>
</evidence>
<sequence>MTTQSTVLPAQTRSKVGGTAQTFFEIIAAAGLATLLLWKGIYRGWMSINSDFSQYYVVARLIRERFNLSRIYDWIWLQRVADHFGVEHQLVGFLGLTPFSALPLLPFSYFPVLQAKHLWLVFNVVLLIATLQLLGKFTGLSIRRTWIIALCAVFPLRNSFLLGQMHLLVFALLAVAYVSHMRRKQVLSGVCIAIAGALKVYPIFFCLYFLLKRRWKSLNAALLCFALCIGISFLVVGHTAMTDYLVQQLPRTLQGESTNPFLQTGTSSTALFHRLFLFEPELNPHPLHYSPLLYAVLYPLWQAVLAAMALVFLRLGFQSDDRETLDWSLYLTLLLLVSSNPATYHFVVLIGAAAPTVAALCNRGKSRAAIMFLTLYVAFCNVGNLSDGGHGPTFLTPLHFLKLWIGIALVAFYCAQLMSSDVATQNDQRSDRKKPPVPTYLARATPVIVALWLVTFYSAHKHLDRVPTSSMANRVVADSAFLRSAPKAASGSILYVAMRSNGYEILRDGSPLALRQNDATLSNDELSFAASSDGRDIWVEETSVEGSRLARTSSANPAAGSCTVEDAEDGALSADGATLAFLREKRGQGSLWIFATRSCDGATATPGKPQRLTPAEWDVRTLSAAPGGGWLLSAVTPQTHGRESLFQISADGSPRLLAQESSDFDSPAVSPDGSRLILRRMIAGRWQLVVFEPASGKNRQLTFSDCNACTPTWKDEETLLYATDCERGMGMTGLAEMHFHGDGE</sequence>
<comment type="caution">
    <text evidence="9">The sequence shown here is derived from an EMBL/GenBank/DDBJ whole genome shotgun (WGS) entry which is preliminary data.</text>
</comment>
<feature type="transmembrane region" description="Helical" evidence="8">
    <location>
        <begin position="186"/>
        <end position="211"/>
    </location>
</feature>
<dbReference type="Gene3D" id="2.120.10.30">
    <property type="entry name" value="TolB, C-terminal domain"/>
    <property type="match status" value="1"/>
</dbReference>
<name>A0A841K3U1_9BACT</name>
<evidence type="ECO:0008006" key="11">
    <source>
        <dbReference type="Google" id="ProtNLM"/>
    </source>
</evidence>
<feature type="transmembrane region" description="Helical" evidence="8">
    <location>
        <begin position="218"/>
        <end position="241"/>
    </location>
</feature>